<dbReference type="RefSeq" id="WP_320422247.1">
    <property type="nucleotide sequence ID" value="NZ_JAXCLA010000002.1"/>
</dbReference>
<keyword evidence="8" id="KW-0626">Porin</keyword>
<dbReference type="Gene3D" id="2.40.160.10">
    <property type="entry name" value="Porin"/>
    <property type="match status" value="1"/>
</dbReference>
<keyword evidence="14" id="KW-1185">Reference proteome</keyword>
<evidence type="ECO:0000256" key="1">
    <source>
        <dbReference type="ARBA" id="ARBA00004571"/>
    </source>
</evidence>
<dbReference type="Proteomes" id="UP001285263">
    <property type="component" value="Unassembled WGS sequence"/>
</dbReference>
<evidence type="ECO:0000256" key="11">
    <source>
        <dbReference type="SAM" id="SignalP"/>
    </source>
</evidence>
<reference evidence="13 14" key="1">
    <citation type="submission" date="2023-11" db="EMBL/GenBank/DDBJ databases">
        <title>Paucibacter sp. nov., isolated from fresh soil in Korea.</title>
        <authorList>
            <person name="Le N.T.T."/>
        </authorList>
    </citation>
    <scope>NUCLEOTIDE SEQUENCE [LARGE SCALE GENOMIC DNA]</scope>
    <source>
        <strain evidence="13 14">R3-3</strain>
    </source>
</reference>
<dbReference type="Pfam" id="PF13609">
    <property type="entry name" value="Porin_4"/>
    <property type="match status" value="1"/>
</dbReference>
<sequence length="361" mass="37225">MKKSIVALAVLSSVAGMASAQSSVTLFGVIDLATRYTKSNGESKMNLSKDGLASSRLGVRGVEDLGGGLKAGFWLEGGLNADTGAAGANVGSTGAAKTTTSTFWNRRSTVSLSGDFGEVRLGRDKTATQLLMDDFDPYGDVGQGAMYNTYSVLGSENGQAFGDSTQNRNNNQIIYIAPGNLGGFYGQLNVAAGEGAGVAGAGGQKQVSGRVGYKLDALHVAGGLNQTTIDGAPEKLKLGTIAGSYDFGMVKPAVIYTQVKYGSLKQDNWTIAATAPVGPGLILASYTNSKFNDTARVAGLGDKADHYSVGYVYNLSKRTALYGNVSEIKNKGASAFALADAYNPVKNGSSGSVDVGIKHAF</sequence>
<evidence type="ECO:0000259" key="12">
    <source>
        <dbReference type="Pfam" id="PF13609"/>
    </source>
</evidence>
<keyword evidence="4" id="KW-1134">Transmembrane beta strand</keyword>
<evidence type="ECO:0000256" key="10">
    <source>
        <dbReference type="ARBA" id="ARBA00023237"/>
    </source>
</evidence>
<dbReference type="SUPFAM" id="SSF56935">
    <property type="entry name" value="Porins"/>
    <property type="match status" value="1"/>
</dbReference>
<keyword evidence="10" id="KW-0998">Cell outer membrane</keyword>
<name>A0ABU5DGG0_9BURK</name>
<dbReference type="CDD" id="cd00342">
    <property type="entry name" value="gram_neg_porins"/>
    <property type="match status" value="1"/>
</dbReference>
<dbReference type="InterPro" id="IPR050298">
    <property type="entry name" value="Gram-neg_bact_OMP"/>
</dbReference>
<feature type="signal peptide" evidence="11">
    <location>
        <begin position="1"/>
        <end position="20"/>
    </location>
</feature>
<comment type="subunit">
    <text evidence="2">Homotrimer.</text>
</comment>
<evidence type="ECO:0000256" key="7">
    <source>
        <dbReference type="ARBA" id="ARBA00023065"/>
    </source>
</evidence>
<evidence type="ECO:0000256" key="3">
    <source>
        <dbReference type="ARBA" id="ARBA00022448"/>
    </source>
</evidence>
<comment type="subcellular location">
    <subcellularLocation>
        <location evidence="1">Cell outer membrane</location>
        <topology evidence="1">Multi-pass membrane protein</topology>
    </subcellularLocation>
</comment>
<dbReference type="PANTHER" id="PTHR34501:SF9">
    <property type="entry name" value="MAJOR OUTER MEMBRANE PROTEIN P.IA"/>
    <property type="match status" value="1"/>
</dbReference>
<evidence type="ECO:0000313" key="14">
    <source>
        <dbReference type="Proteomes" id="UP001285263"/>
    </source>
</evidence>
<keyword evidence="5" id="KW-0812">Transmembrane</keyword>
<keyword evidence="3" id="KW-0813">Transport</keyword>
<accession>A0ABU5DGG0</accession>
<organism evidence="13 14">
    <name type="scientific">Roseateles agri</name>
    <dbReference type="NCBI Taxonomy" id="3098619"/>
    <lineage>
        <taxon>Bacteria</taxon>
        <taxon>Pseudomonadati</taxon>
        <taxon>Pseudomonadota</taxon>
        <taxon>Betaproteobacteria</taxon>
        <taxon>Burkholderiales</taxon>
        <taxon>Sphaerotilaceae</taxon>
        <taxon>Roseateles</taxon>
    </lineage>
</organism>
<proteinExistence type="predicted"/>
<keyword evidence="7" id="KW-0406">Ion transport</keyword>
<dbReference type="PANTHER" id="PTHR34501">
    <property type="entry name" value="PROTEIN YDDL-RELATED"/>
    <property type="match status" value="1"/>
</dbReference>
<dbReference type="InterPro" id="IPR033900">
    <property type="entry name" value="Gram_neg_porin_domain"/>
</dbReference>
<dbReference type="InterPro" id="IPR023614">
    <property type="entry name" value="Porin_dom_sf"/>
</dbReference>
<evidence type="ECO:0000256" key="9">
    <source>
        <dbReference type="ARBA" id="ARBA00023136"/>
    </source>
</evidence>
<keyword evidence="9" id="KW-0472">Membrane</keyword>
<evidence type="ECO:0000256" key="8">
    <source>
        <dbReference type="ARBA" id="ARBA00023114"/>
    </source>
</evidence>
<dbReference type="EMBL" id="JAXCLA010000002">
    <property type="protein sequence ID" value="MDY0744359.1"/>
    <property type="molecule type" value="Genomic_DNA"/>
</dbReference>
<gene>
    <name evidence="13" type="ORF">SNE35_07570</name>
</gene>
<evidence type="ECO:0000256" key="2">
    <source>
        <dbReference type="ARBA" id="ARBA00011233"/>
    </source>
</evidence>
<evidence type="ECO:0000313" key="13">
    <source>
        <dbReference type="EMBL" id="MDY0744359.1"/>
    </source>
</evidence>
<evidence type="ECO:0000256" key="5">
    <source>
        <dbReference type="ARBA" id="ARBA00022692"/>
    </source>
</evidence>
<protein>
    <submittedName>
        <fullName evidence="13">Porin</fullName>
    </submittedName>
</protein>
<keyword evidence="6 11" id="KW-0732">Signal</keyword>
<evidence type="ECO:0000256" key="4">
    <source>
        <dbReference type="ARBA" id="ARBA00022452"/>
    </source>
</evidence>
<feature type="domain" description="Porin" evidence="12">
    <location>
        <begin position="7"/>
        <end position="332"/>
    </location>
</feature>
<feature type="chain" id="PRO_5045804679" evidence="11">
    <location>
        <begin position="21"/>
        <end position="361"/>
    </location>
</feature>
<evidence type="ECO:0000256" key="6">
    <source>
        <dbReference type="ARBA" id="ARBA00022729"/>
    </source>
</evidence>
<comment type="caution">
    <text evidence="13">The sequence shown here is derived from an EMBL/GenBank/DDBJ whole genome shotgun (WGS) entry which is preliminary data.</text>
</comment>